<sequence>MVEVPKLDLSAFEFEDGVDYLVEELEVPESVARQMMAAAKGELESFAQTHSLMSRPTK</sequence>
<evidence type="ECO:0000313" key="2">
    <source>
        <dbReference type="Proteomes" id="UP000321197"/>
    </source>
</evidence>
<evidence type="ECO:0000313" key="1">
    <source>
        <dbReference type="EMBL" id="GEM83667.1"/>
    </source>
</evidence>
<name>A0A511R2X2_9DEIN</name>
<dbReference type="Proteomes" id="UP000321197">
    <property type="component" value="Unassembled WGS sequence"/>
</dbReference>
<accession>A0A511R2X2</accession>
<dbReference type="EMBL" id="BJXL01000055">
    <property type="protein sequence ID" value="GEM83667.1"/>
    <property type="molecule type" value="Genomic_DNA"/>
</dbReference>
<dbReference type="RefSeq" id="WP_170148266.1">
    <property type="nucleotide sequence ID" value="NZ_BJXL01000055.1"/>
</dbReference>
<dbReference type="AlphaFoldDB" id="A0A511R2X2"/>
<comment type="caution">
    <text evidence="1">The sequence shown here is derived from an EMBL/GenBank/DDBJ whole genome shotgun (WGS) entry which is preliminary data.</text>
</comment>
<proteinExistence type="predicted"/>
<reference evidence="1 2" key="1">
    <citation type="submission" date="2019-07" db="EMBL/GenBank/DDBJ databases">
        <title>Whole genome shotgun sequence of Meiothermus hypogaeus NBRC 106114.</title>
        <authorList>
            <person name="Hosoyama A."/>
            <person name="Uohara A."/>
            <person name="Ohji S."/>
            <person name="Ichikawa N."/>
        </authorList>
    </citation>
    <scope>NUCLEOTIDE SEQUENCE [LARGE SCALE GENOMIC DNA]</scope>
    <source>
        <strain evidence="1 2">NBRC 106114</strain>
    </source>
</reference>
<protein>
    <submittedName>
        <fullName evidence="1">Uncharacterized protein</fullName>
    </submittedName>
</protein>
<gene>
    <name evidence="1" type="ORF">MHY01S_18330</name>
</gene>
<organism evidence="1 2">
    <name type="scientific">Meiothermus hypogaeus NBRC 106114</name>
    <dbReference type="NCBI Taxonomy" id="1227553"/>
    <lineage>
        <taxon>Bacteria</taxon>
        <taxon>Thermotogati</taxon>
        <taxon>Deinococcota</taxon>
        <taxon>Deinococci</taxon>
        <taxon>Thermales</taxon>
        <taxon>Thermaceae</taxon>
        <taxon>Meiothermus</taxon>
    </lineage>
</organism>